<dbReference type="EMBL" id="DVGK01000042">
    <property type="protein sequence ID" value="HIR12939.1"/>
    <property type="molecule type" value="Genomic_DNA"/>
</dbReference>
<protein>
    <recommendedName>
        <fullName evidence="3">Ubiquitin-like domain-containing protein</fullName>
    </recommendedName>
</protein>
<comment type="caution">
    <text evidence="1">The sequence shown here is derived from an EMBL/GenBank/DDBJ whole genome shotgun (WGS) entry which is preliminary data.</text>
</comment>
<evidence type="ECO:0008006" key="3">
    <source>
        <dbReference type="Google" id="ProtNLM"/>
    </source>
</evidence>
<gene>
    <name evidence="1" type="ORF">IAB31_03335</name>
</gene>
<organism evidence="1 2">
    <name type="scientific">Candidatus Choladousia intestinavium</name>
    <dbReference type="NCBI Taxonomy" id="2840727"/>
    <lineage>
        <taxon>Bacteria</taxon>
        <taxon>Bacillati</taxon>
        <taxon>Bacillota</taxon>
        <taxon>Clostridia</taxon>
        <taxon>Lachnospirales</taxon>
        <taxon>Lachnospiraceae</taxon>
        <taxon>Lachnospiraceae incertae sedis</taxon>
        <taxon>Candidatus Choladousia</taxon>
    </lineage>
</organism>
<dbReference type="Proteomes" id="UP000886757">
    <property type="component" value="Unassembled WGS sequence"/>
</dbReference>
<evidence type="ECO:0000313" key="2">
    <source>
        <dbReference type="Proteomes" id="UP000886757"/>
    </source>
</evidence>
<reference evidence="1" key="1">
    <citation type="submission" date="2020-10" db="EMBL/GenBank/DDBJ databases">
        <authorList>
            <person name="Gilroy R."/>
        </authorList>
    </citation>
    <scope>NUCLEOTIDE SEQUENCE</scope>
    <source>
        <strain evidence="1">ChiSjej4B22-8148</strain>
    </source>
</reference>
<name>A0A9D1ACL0_9FIRM</name>
<accession>A0A9D1ACL0</accession>
<dbReference type="SUPFAM" id="SSF54236">
    <property type="entry name" value="Ubiquitin-like"/>
    <property type="match status" value="1"/>
</dbReference>
<reference evidence="1" key="2">
    <citation type="journal article" date="2021" name="PeerJ">
        <title>Extensive microbial diversity within the chicken gut microbiome revealed by metagenomics and culture.</title>
        <authorList>
            <person name="Gilroy R."/>
            <person name="Ravi A."/>
            <person name="Getino M."/>
            <person name="Pursley I."/>
            <person name="Horton D.L."/>
            <person name="Alikhan N.F."/>
            <person name="Baker D."/>
            <person name="Gharbi K."/>
            <person name="Hall N."/>
            <person name="Watson M."/>
            <person name="Adriaenssens E.M."/>
            <person name="Foster-Nyarko E."/>
            <person name="Jarju S."/>
            <person name="Secka A."/>
            <person name="Antonio M."/>
            <person name="Oren A."/>
            <person name="Chaudhuri R.R."/>
            <person name="La Ragione R."/>
            <person name="Hildebrand F."/>
            <person name="Pallen M.J."/>
        </authorList>
    </citation>
    <scope>NUCLEOTIDE SEQUENCE</scope>
    <source>
        <strain evidence="1">ChiSjej4B22-8148</strain>
    </source>
</reference>
<evidence type="ECO:0000313" key="1">
    <source>
        <dbReference type="EMBL" id="HIR12939.1"/>
    </source>
</evidence>
<dbReference type="AlphaFoldDB" id="A0A9D1ACL0"/>
<proteinExistence type="predicted"/>
<sequence>MKQWQKVTFLLPNGKEIVAEVLPEVTGREVLNFLTERGFVEDIRGMCQLSLLSSTGEYMDEKKTLEEYGVRNGSRVRVIQEWIGGRADEILYGCPSAREVEGIVPSCMLDPVGGPEEIEL</sequence>
<dbReference type="InterPro" id="IPR029071">
    <property type="entry name" value="Ubiquitin-like_domsf"/>
</dbReference>